<protein>
    <recommendedName>
        <fullName evidence="1">Rad50/SbcC-type AAA domain-containing protein</fullName>
    </recommendedName>
</protein>
<proteinExistence type="predicted"/>
<accession>A0AB33IF45</accession>
<gene>
    <name evidence="2" type="ORF">EMQ_2239</name>
</gene>
<dbReference type="AlphaFoldDB" id="A0AB33IF45"/>
<dbReference type="GO" id="GO:0006302">
    <property type="term" value="P:double-strand break repair"/>
    <property type="evidence" value="ECO:0007669"/>
    <property type="project" value="InterPro"/>
</dbReference>
<dbReference type="InterPro" id="IPR038729">
    <property type="entry name" value="Rad50/SbcC_AAA"/>
</dbReference>
<dbReference type="REBASE" id="443301">
    <property type="entry name" value="M.Aac14818DndDP"/>
</dbReference>
<evidence type="ECO:0000313" key="2">
    <source>
        <dbReference type="EMBL" id="BCK76633.1"/>
    </source>
</evidence>
<organism evidence="2 3">
    <name type="scientific">Acetobacter aceti NBRC 14818</name>
    <dbReference type="NCBI Taxonomy" id="887700"/>
    <lineage>
        <taxon>Bacteria</taxon>
        <taxon>Pseudomonadati</taxon>
        <taxon>Pseudomonadota</taxon>
        <taxon>Alphaproteobacteria</taxon>
        <taxon>Acetobacterales</taxon>
        <taxon>Acetobacteraceae</taxon>
        <taxon>Acetobacter</taxon>
        <taxon>Acetobacter subgen. Acetobacter</taxon>
    </lineage>
</organism>
<name>A0AB33IF45_ACEAC</name>
<dbReference type="PANTHER" id="PTHR32114:SF2">
    <property type="entry name" value="ABC TRANSPORTER ABCH.3"/>
    <property type="match status" value="1"/>
</dbReference>
<dbReference type="Pfam" id="PF13476">
    <property type="entry name" value="AAA_23"/>
    <property type="match status" value="1"/>
</dbReference>
<dbReference type="InterPro" id="IPR027417">
    <property type="entry name" value="P-loop_NTPase"/>
</dbReference>
<dbReference type="EMBL" id="AP023410">
    <property type="protein sequence ID" value="BCK76633.1"/>
    <property type="molecule type" value="Genomic_DNA"/>
</dbReference>
<evidence type="ECO:0000313" key="3">
    <source>
        <dbReference type="Proteomes" id="UP000516424"/>
    </source>
</evidence>
<dbReference type="Proteomes" id="UP000516424">
    <property type="component" value="Chromosome"/>
</dbReference>
<keyword evidence="3" id="KW-1185">Reference proteome</keyword>
<dbReference type="GO" id="GO:0016887">
    <property type="term" value="F:ATP hydrolysis activity"/>
    <property type="evidence" value="ECO:0007669"/>
    <property type="project" value="InterPro"/>
</dbReference>
<dbReference type="Gene3D" id="3.40.50.300">
    <property type="entry name" value="P-loop containing nucleotide triphosphate hydrolases"/>
    <property type="match status" value="2"/>
</dbReference>
<reference evidence="2 3" key="1">
    <citation type="journal article" date="2011" name="Microbiology">
        <title>Transcriptome response to different carbon sources in Acetobacter aceti.</title>
        <authorList>
            <person name="Sakurai K."/>
            <person name="Arai H."/>
            <person name="Ishii M."/>
            <person name="Igarashi Y."/>
        </authorList>
    </citation>
    <scope>NUCLEOTIDE SEQUENCE [LARGE SCALE GENOMIC DNA]</scope>
    <source>
        <strain evidence="2 3">NBRC 14818</strain>
    </source>
</reference>
<dbReference type="SUPFAM" id="SSF52540">
    <property type="entry name" value="P-loop containing nucleoside triphosphate hydrolases"/>
    <property type="match status" value="1"/>
</dbReference>
<sequence>MHLRSIVLRDWRAYSGAVRFDFPAPTDRKNVVLIGARNGYGKTSLFHAIVLGLFGQSGMPLIATAEFGGTTTDRLQVSYSTFMQGVLNKRALADGRTSCSVELVFDDDEGQPLVLQRTWWFTAGGQFKPFEEDPRAFAGTVRKAVGPARLTGAERIDWFKDYVASTFLPYYLGWFFLFDGEMVGTFAEREMATQVKVGVEGLLGLPVLRDLASDLRDYAKSKGKPSGTTGDTVVRLEQEVEDLDKDILDSNEKAIAMEAHIASMESEQDRLTRDLMSYGNGTQANLQELLQRIQQHRSDLDAARSRLQAMLVGDLALALCGRELRAETAERLRKEDRREQWEAGKAQGDSRLDTFVSALGKTVEDVIPPLVDEQRDAVMDKVRLVWDKLWNPPDDDTAPEFRHPYLTGFERQKTRERLIALDGLAAGRVVSVLDEETVHETQIKRLEGEVNRTQSVAPDLDIKRARLAEMSATLGSLQRDIGGVRSHLELARTERDKKRAQLGKLRSELGAAAPGLRRAAKAEQIAALLDAIGADAVPSQIGAVAEAMTAAYKAIAHKGARIDHIDIDGDCNVRMLSKSGRDVREVLPSAGEKQVFTQALITAVVQVSRRTFPMIVDTPMGRLDEEHRKNVLKHLAKNNGQVILLSTDSEVVGEYFDVIRPRILKTYTIQHEDDVEFGHSWPVEGYFTDRRS</sequence>
<feature type="domain" description="Rad50/SbcC-type AAA" evidence="1">
    <location>
        <begin position="5"/>
        <end position="134"/>
    </location>
</feature>
<dbReference type="PANTHER" id="PTHR32114">
    <property type="entry name" value="ABC TRANSPORTER ABCH.3"/>
    <property type="match status" value="1"/>
</dbReference>
<evidence type="ECO:0000259" key="1">
    <source>
        <dbReference type="Pfam" id="PF13476"/>
    </source>
</evidence>
<dbReference type="RefSeq" id="WP_010666008.1">
    <property type="nucleotide sequence ID" value="NZ_AP023410.1"/>
</dbReference>